<organism evidence="2 3">
    <name type="scientific">Sclerotinia borealis (strain F-4128)</name>
    <dbReference type="NCBI Taxonomy" id="1432307"/>
    <lineage>
        <taxon>Eukaryota</taxon>
        <taxon>Fungi</taxon>
        <taxon>Dikarya</taxon>
        <taxon>Ascomycota</taxon>
        <taxon>Pezizomycotina</taxon>
        <taxon>Leotiomycetes</taxon>
        <taxon>Helotiales</taxon>
        <taxon>Sclerotiniaceae</taxon>
        <taxon>Sclerotinia</taxon>
    </lineage>
</organism>
<protein>
    <submittedName>
        <fullName evidence="2">Uncharacterized protein</fullName>
    </submittedName>
</protein>
<sequence length="85" mass="9378">MGFGFDIGVKELVVAVMFTAGRPILAGGRFPTGEGRRLEKPQQPLCTCVPRSSDGLPRKSQEASTTLLKEIWYRSQQSRHGGMKK</sequence>
<evidence type="ECO:0000256" key="1">
    <source>
        <dbReference type="SAM" id="MobiDB-lite"/>
    </source>
</evidence>
<dbReference type="EMBL" id="AYSA01000162">
    <property type="protein sequence ID" value="ESZ95859.1"/>
    <property type="molecule type" value="Genomic_DNA"/>
</dbReference>
<evidence type="ECO:0000313" key="2">
    <source>
        <dbReference type="EMBL" id="ESZ95859.1"/>
    </source>
</evidence>
<reference evidence="2 3" key="1">
    <citation type="journal article" date="2014" name="Genome Announc.">
        <title>Draft genome sequence of Sclerotinia borealis, a psychrophilic plant pathogenic fungus.</title>
        <authorList>
            <person name="Mardanov A.V."/>
            <person name="Beletsky A.V."/>
            <person name="Kadnikov V.V."/>
            <person name="Ignatov A.N."/>
            <person name="Ravin N.V."/>
        </authorList>
    </citation>
    <scope>NUCLEOTIDE SEQUENCE [LARGE SCALE GENOMIC DNA]</scope>
    <source>
        <strain evidence="3">F-4157</strain>
    </source>
</reference>
<evidence type="ECO:0000313" key="3">
    <source>
        <dbReference type="Proteomes" id="UP000019487"/>
    </source>
</evidence>
<name>W9CMK3_SCLBF</name>
<comment type="caution">
    <text evidence="2">The sequence shown here is derived from an EMBL/GenBank/DDBJ whole genome shotgun (WGS) entry which is preliminary data.</text>
</comment>
<gene>
    <name evidence="2" type="ORF">SBOR_3753</name>
</gene>
<proteinExistence type="predicted"/>
<keyword evidence="3" id="KW-1185">Reference proteome</keyword>
<feature type="region of interest" description="Disordered" evidence="1">
    <location>
        <begin position="29"/>
        <end position="63"/>
    </location>
</feature>
<dbReference type="HOGENOM" id="CLU_2513935_0_0_1"/>
<accession>W9CMK3</accession>
<dbReference type="Proteomes" id="UP000019487">
    <property type="component" value="Unassembled WGS sequence"/>
</dbReference>
<dbReference type="AlphaFoldDB" id="W9CMK3"/>